<keyword evidence="3" id="KW-1185">Reference proteome</keyword>
<protein>
    <submittedName>
        <fullName evidence="2">Uncharacterized protein</fullName>
    </submittedName>
</protein>
<evidence type="ECO:0000313" key="3">
    <source>
        <dbReference type="Proteomes" id="UP000006753"/>
    </source>
</evidence>
<accession>K1WP55</accession>
<dbReference type="InParanoid" id="K1WP55"/>
<sequence length="662" mass="73197">MATDKNRNSGEEIQKGKNNDKEVKQTTPATQGEDTEMKDVNEPVQESDSSDSDIDLAGPTKKDESKEVSRRVKQEHRVEQSAWAYPRSLIRDSEDDDSESDIDLVGPTKNKSYKKAKKNDGADDTAIVRKKATKGDTTHNKADKNPKKPKRAITGRDLSRVEILKLALKPAAERIAECSNVYGCHGLILYSLRKGGRRQKENPFLDPTQDELDEAKITRDKFPRYATKGRDTKKGRSGGEERAVLEQDAKGAASNVTVVWDYARSSSAAISSLILNKEITDFHQDTPDVIRKSVMELNLQGLTLGSLAYQVQRHMLTNGGWSSTDIGRFVLQKMELAYSIEASTLYKNLHSSSDAAIYDGALDSETIRILSGERDVSGRKVEDFELRCWAGRWHQAFGVRPADANVDFFKDAKASSKCDLISNSVPSNNASKLSLEADFLLRQSGLTQEARIPADVRISSFDCLKYSRSDVYMVDTGWHNLEVFSAKFVNGDGQRRSRILLCAGSREADVYEVQQAASVTSSSESAALHEARTDSLKLIPDDGNDILYRTSKTIKPGFTPATFQETESEDQQTGDIQAAADTSAQEQQIMPTDIKAGDAEVAAQKPKKELHPREGRALLQSSYMLTTYASAAETREKTTKATKTPKPAAEKIPGLQISQSRH</sequence>
<feature type="compositionally biased region" description="Polar residues" evidence="1">
    <location>
        <begin position="573"/>
        <end position="586"/>
    </location>
</feature>
<reference evidence="2 3" key="1">
    <citation type="journal article" date="2012" name="BMC Genomics">
        <title>Sequencing the genome of Marssonina brunnea reveals fungus-poplar co-evolution.</title>
        <authorList>
            <person name="Zhu S."/>
            <person name="Cao Y.-Z."/>
            <person name="Jiang C."/>
            <person name="Tan B.-Y."/>
            <person name="Wang Z."/>
            <person name="Feng S."/>
            <person name="Zhang L."/>
            <person name="Su X.-H."/>
            <person name="Brejova B."/>
            <person name="Vinar T."/>
            <person name="Xu M."/>
            <person name="Wang M.-X."/>
            <person name="Zhang S.-G."/>
            <person name="Huang M.-R."/>
            <person name="Wu R."/>
            <person name="Zhou Y."/>
        </authorList>
    </citation>
    <scope>NUCLEOTIDE SEQUENCE [LARGE SCALE GENOMIC DNA]</scope>
    <source>
        <strain evidence="2 3">MB_m1</strain>
    </source>
</reference>
<name>K1WP55_MARBU</name>
<feature type="compositionally biased region" description="Low complexity" evidence="1">
    <location>
        <begin position="641"/>
        <end position="651"/>
    </location>
</feature>
<dbReference type="KEGG" id="mbe:MBM_02692"/>
<evidence type="ECO:0000313" key="2">
    <source>
        <dbReference type="EMBL" id="EKD19455.1"/>
    </source>
</evidence>
<organism evidence="2 3">
    <name type="scientific">Marssonina brunnea f. sp. multigermtubi (strain MB_m1)</name>
    <name type="common">Marssonina leaf spot fungus</name>
    <dbReference type="NCBI Taxonomy" id="1072389"/>
    <lineage>
        <taxon>Eukaryota</taxon>
        <taxon>Fungi</taxon>
        <taxon>Dikarya</taxon>
        <taxon>Ascomycota</taxon>
        <taxon>Pezizomycotina</taxon>
        <taxon>Leotiomycetes</taxon>
        <taxon>Helotiales</taxon>
        <taxon>Drepanopezizaceae</taxon>
        <taxon>Drepanopeziza</taxon>
    </lineage>
</organism>
<feature type="region of interest" description="Disordered" evidence="1">
    <location>
        <begin position="221"/>
        <end position="243"/>
    </location>
</feature>
<feature type="compositionally biased region" description="Basic and acidic residues" evidence="1">
    <location>
        <begin position="1"/>
        <end position="24"/>
    </location>
</feature>
<dbReference type="EMBL" id="JH921431">
    <property type="protein sequence ID" value="EKD19455.1"/>
    <property type="molecule type" value="Genomic_DNA"/>
</dbReference>
<feature type="compositionally biased region" description="Basic and acidic residues" evidence="1">
    <location>
        <begin position="60"/>
        <end position="79"/>
    </location>
</feature>
<dbReference type="OrthoDB" id="10520384at2759"/>
<feature type="region of interest" description="Disordered" evidence="1">
    <location>
        <begin position="564"/>
        <end position="586"/>
    </location>
</feature>
<dbReference type="Proteomes" id="UP000006753">
    <property type="component" value="Unassembled WGS sequence"/>
</dbReference>
<feature type="compositionally biased region" description="Basic and acidic residues" evidence="1">
    <location>
        <begin position="133"/>
        <end position="146"/>
    </location>
</feature>
<dbReference type="AlphaFoldDB" id="K1WP55"/>
<dbReference type="HOGENOM" id="CLU_414505_0_0_1"/>
<gene>
    <name evidence="2" type="ORF">MBM_02692</name>
</gene>
<feature type="region of interest" description="Disordered" evidence="1">
    <location>
        <begin position="630"/>
        <end position="662"/>
    </location>
</feature>
<proteinExistence type="predicted"/>
<feature type="compositionally biased region" description="Acidic residues" evidence="1">
    <location>
        <begin position="93"/>
        <end position="102"/>
    </location>
</feature>
<evidence type="ECO:0000256" key="1">
    <source>
        <dbReference type="SAM" id="MobiDB-lite"/>
    </source>
</evidence>
<feature type="region of interest" description="Disordered" evidence="1">
    <location>
        <begin position="1"/>
        <end position="154"/>
    </location>
</feature>